<dbReference type="SUPFAM" id="SSF53335">
    <property type="entry name" value="S-adenosyl-L-methionine-dependent methyltransferases"/>
    <property type="match status" value="1"/>
</dbReference>
<dbReference type="AlphaFoldDB" id="A0A212SBY7"/>
<dbReference type="PROSITE" id="PS00092">
    <property type="entry name" value="N6_MTASE"/>
    <property type="match status" value="1"/>
</dbReference>
<name>A0A212SBY7_RHOAC</name>
<dbReference type="EMBL" id="FYDG01000024">
    <property type="protein sequence ID" value="SNB83075.1"/>
    <property type="molecule type" value="Genomic_DNA"/>
</dbReference>
<dbReference type="GO" id="GO:0008168">
    <property type="term" value="F:methyltransferase activity"/>
    <property type="evidence" value="ECO:0007669"/>
    <property type="project" value="InterPro"/>
</dbReference>
<proteinExistence type="predicted"/>
<evidence type="ECO:0008006" key="3">
    <source>
        <dbReference type="Google" id="ProtNLM"/>
    </source>
</evidence>
<keyword evidence="2" id="KW-1185">Reference proteome</keyword>
<dbReference type="InterPro" id="IPR002052">
    <property type="entry name" value="DNA_methylase_N6_adenine_CS"/>
</dbReference>
<gene>
    <name evidence="1" type="ORF">SAMN06265338_12418</name>
</gene>
<reference evidence="2" key="1">
    <citation type="submission" date="2017-06" db="EMBL/GenBank/DDBJ databases">
        <authorList>
            <person name="Varghese N."/>
            <person name="Submissions S."/>
        </authorList>
    </citation>
    <scope>NUCLEOTIDE SEQUENCE [LARGE SCALE GENOMIC DNA]</scope>
    <source>
        <strain evidence="2">DSM 137</strain>
    </source>
</reference>
<evidence type="ECO:0000313" key="1">
    <source>
        <dbReference type="EMBL" id="SNB83075.1"/>
    </source>
</evidence>
<evidence type="ECO:0000313" key="2">
    <source>
        <dbReference type="Proteomes" id="UP000198418"/>
    </source>
</evidence>
<sequence length="258" mass="28837">MAKPKGAGAVMASKRAKISDGQPWQNFELFPTPPWATRAFVRHVLPIVEPGALALLEAYDPCTGLGHMTAVLREAFGRVRATDIFDYGFELLDGVYDFRDAPEDIKPDWIVTNPPFGLATDLLEEALKRAQRGVAFLLRQAWAESDDRDAAIFSGDLRPTLVAPYAERVAMCEGGWDPAASTATAYAWFVWRVENGRIVRLIDRPRMWAQFMIPYGQKVALTREGDRRLAARFVAGWVPPSTLKKAGKQQRDMAEVWA</sequence>
<protein>
    <recommendedName>
        <fullName evidence="3">Methyltransferase</fullName>
    </recommendedName>
</protein>
<dbReference type="GO" id="GO:0003676">
    <property type="term" value="F:nucleic acid binding"/>
    <property type="evidence" value="ECO:0007669"/>
    <property type="project" value="InterPro"/>
</dbReference>
<dbReference type="Proteomes" id="UP000198418">
    <property type="component" value="Unassembled WGS sequence"/>
</dbReference>
<organism evidence="1 2">
    <name type="scientific">Rhodoblastus acidophilus</name>
    <name type="common">Rhodopseudomonas acidophila</name>
    <dbReference type="NCBI Taxonomy" id="1074"/>
    <lineage>
        <taxon>Bacteria</taxon>
        <taxon>Pseudomonadati</taxon>
        <taxon>Pseudomonadota</taxon>
        <taxon>Alphaproteobacteria</taxon>
        <taxon>Hyphomicrobiales</taxon>
        <taxon>Rhodoblastaceae</taxon>
        <taxon>Rhodoblastus</taxon>
    </lineage>
</organism>
<dbReference type="InterPro" id="IPR029063">
    <property type="entry name" value="SAM-dependent_MTases_sf"/>
</dbReference>
<dbReference type="GO" id="GO:0032259">
    <property type="term" value="P:methylation"/>
    <property type="evidence" value="ECO:0007669"/>
    <property type="project" value="InterPro"/>
</dbReference>
<dbReference type="Gene3D" id="3.40.50.150">
    <property type="entry name" value="Vaccinia Virus protein VP39"/>
    <property type="match status" value="1"/>
</dbReference>
<accession>A0A212SBY7</accession>